<feature type="transmembrane region" description="Helical" evidence="1">
    <location>
        <begin position="97"/>
        <end position="121"/>
    </location>
</feature>
<keyword evidence="1" id="KW-0472">Membrane</keyword>
<dbReference type="AlphaFoldDB" id="A0A922A7I2"/>
<accession>A0A922A7I2</accession>
<evidence type="ECO:0000313" key="2">
    <source>
        <dbReference type="EMBL" id="KAG6671649.1"/>
    </source>
</evidence>
<organism evidence="2 3">
    <name type="scientific">Carya illinoinensis</name>
    <name type="common">Pecan</name>
    <dbReference type="NCBI Taxonomy" id="32201"/>
    <lineage>
        <taxon>Eukaryota</taxon>
        <taxon>Viridiplantae</taxon>
        <taxon>Streptophyta</taxon>
        <taxon>Embryophyta</taxon>
        <taxon>Tracheophyta</taxon>
        <taxon>Spermatophyta</taxon>
        <taxon>Magnoliopsida</taxon>
        <taxon>eudicotyledons</taxon>
        <taxon>Gunneridae</taxon>
        <taxon>Pentapetalae</taxon>
        <taxon>rosids</taxon>
        <taxon>fabids</taxon>
        <taxon>Fagales</taxon>
        <taxon>Juglandaceae</taxon>
        <taxon>Carya</taxon>
    </lineage>
</organism>
<keyword evidence="1" id="KW-0812">Transmembrane</keyword>
<proteinExistence type="predicted"/>
<name>A0A922A7I2_CARIL</name>
<evidence type="ECO:0000313" key="3">
    <source>
        <dbReference type="Proteomes" id="UP000811246"/>
    </source>
</evidence>
<feature type="transmembrane region" description="Helical" evidence="1">
    <location>
        <begin position="59"/>
        <end position="77"/>
    </location>
</feature>
<protein>
    <submittedName>
        <fullName evidence="2">Uncharacterized protein</fullName>
    </submittedName>
</protein>
<dbReference type="Proteomes" id="UP000811246">
    <property type="component" value="Chromosome 16"/>
</dbReference>
<gene>
    <name evidence="2" type="ORF">I3842_16G014200</name>
</gene>
<comment type="caution">
    <text evidence="2">The sequence shown here is derived from an EMBL/GenBank/DDBJ whole genome shotgun (WGS) entry which is preliminary data.</text>
</comment>
<reference evidence="2" key="1">
    <citation type="submission" date="2021-01" db="EMBL/GenBank/DDBJ databases">
        <authorList>
            <person name="Lovell J.T."/>
            <person name="Bentley N."/>
            <person name="Bhattarai G."/>
            <person name="Jenkins J.W."/>
            <person name="Sreedasyam A."/>
            <person name="Alarcon Y."/>
            <person name="Bock C."/>
            <person name="Boston L."/>
            <person name="Carlson J."/>
            <person name="Cervantes K."/>
            <person name="Clermont K."/>
            <person name="Krom N."/>
            <person name="Kubenka K."/>
            <person name="Mamidi S."/>
            <person name="Mattison C."/>
            <person name="Monteros M."/>
            <person name="Pisani C."/>
            <person name="Plott C."/>
            <person name="Rajasekar S."/>
            <person name="Rhein H.S."/>
            <person name="Rohla C."/>
            <person name="Song M."/>
            <person name="Hilaire R.S."/>
            <person name="Shu S."/>
            <person name="Wells L."/>
            <person name="Wang X."/>
            <person name="Webber J."/>
            <person name="Heerema R.J."/>
            <person name="Klein P."/>
            <person name="Conner P."/>
            <person name="Grauke L."/>
            <person name="Grimwood J."/>
            <person name="Schmutz J."/>
            <person name="Randall J.J."/>
        </authorList>
    </citation>
    <scope>NUCLEOTIDE SEQUENCE</scope>
    <source>
        <tissue evidence="2">Leaf</tissue>
    </source>
</reference>
<dbReference type="EMBL" id="CM031840">
    <property type="protein sequence ID" value="KAG6671649.1"/>
    <property type="molecule type" value="Genomic_DNA"/>
</dbReference>
<sequence length="147" mass="16998">MSSATELPRRNERDERTTTWERKWGDRGMGRWNTVVTLRPESLTIKGDIILFTKEGGRLIWLSTVAVSLLSFSHPFSRVHRPFQSLFLSLVELGPTLHFSLPFFLACFFVHCAIISLSAWVKNQTAARTINLHRESTLKENEQKIWP</sequence>
<evidence type="ECO:0000256" key="1">
    <source>
        <dbReference type="SAM" id="Phobius"/>
    </source>
</evidence>
<keyword evidence="1" id="KW-1133">Transmembrane helix</keyword>